<evidence type="ECO:0000256" key="12">
    <source>
        <dbReference type="ARBA" id="ARBA00024143"/>
    </source>
</evidence>
<evidence type="ECO:0000256" key="2">
    <source>
        <dbReference type="ARBA" id="ARBA00006375"/>
    </source>
</evidence>
<dbReference type="GO" id="GO:0005471">
    <property type="term" value="F:ATP:ADP antiporter activity"/>
    <property type="evidence" value="ECO:0007669"/>
    <property type="project" value="UniProtKB-UniRule"/>
</dbReference>
<keyword evidence="10" id="KW-0496">Mitochondrion</keyword>
<keyword evidence="4 15" id="KW-0813">Transport</keyword>
<dbReference type="AlphaFoldDB" id="A0A7S3P483"/>
<dbReference type="SUPFAM" id="SSF103506">
    <property type="entry name" value="Mitochondrial carrier"/>
    <property type="match status" value="1"/>
</dbReference>
<feature type="repeat" description="Solcar" evidence="14">
    <location>
        <begin position="244"/>
        <end position="329"/>
    </location>
</feature>
<sequence length="333" mass="37295">MMVDGGWWRDSLIEALSGAAAGATTRTVMAPLDRLKLVVQLQGSISQKAKDKGGNKHTHYSRTMGPWKALRTMLQQEGSIWALWRGNVPTLWIQGGTSALNFAFMDGYKKMARHVVVVERLDNPQPQQQERYRRLGQSLLSGGLAGATAMTVLYPLGVMRTQLALDMGRTDVRQYPRGMRDVFWQSIRSGGILRGLYPGYGVALASVSLYRMVYLGGYDFFKSELLVQRGLPSDSPASCLPFAERFVMAQIVSILASTAHYPLDSIRRRLMMQSDKTAAEKIYRSAWHCMQTIYRNEGIRGFYLGLGTNYIRSVGGALLLVSYDFFRGILVRE</sequence>
<evidence type="ECO:0000256" key="7">
    <source>
        <dbReference type="ARBA" id="ARBA00022737"/>
    </source>
</evidence>
<organism evidence="17">
    <name type="scientific">Amphora coffeiformis</name>
    <dbReference type="NCBI Taxonomy" id="265554"/>
    <lineage>
        <taxon>Eukaryota</taxon>
        <taxon>Sar</taxon>
        <taxon>Stramenopiles</taxon>
        <taxon>Ochrophyta</taxon>
        <taxon>Bacillariophyta</taxon>
        <taxon>Bacillariophyceae</taxon>
        <taxon>Bacillariophycidae</taxon>
        <taxon>Thalassiophysales</taxon>
        <taxon>Catenulaceae</taxon>
        <taxon>Amphora</taxon>
    </lineage>
</organism>
<gene>
    <name evidence="17" type="ORF">ACOF00016_LOCUS3718</name>
</gene>
<comment type="similarity">
    <text evidence="2 15">Belongs to the mitochondrial carrier (TC 2.A.29) family.</text>
</comment>
<dbReference type="PANTHER" id="PTHR45635">
    <property type="entry name" value="ADP,ATP CARRIER PROTEIN 1-RELATED-RELATED"/>
    <property type="match status" value="1"/>
</dbReference>
<evidence type="ECO:0000256" key="11">
    <source>
        <dbReference type="ARBA" id="ARBA00023136"/>
    </source>
</evidence>
<feature type="repeat" description="Solcar" evidence="14">
    <location>
        <begin position="133"/>
        <end position="224"/>
    </location>
</feature>
<dbReference type="Gene3D" id="1.50.40.10">
    <property type="entry name" value="Mitochondrial carrier domain"/>
    <property type="match status" value="1"/>
</dbReference>
<evidence type="ECO:0000256" key="14">
    <source>
        <dbReference type="PROSITE-ProRule" id="PRU00282"/>
    </source>
</evidence>
<evidence type="ECO:0000256" key="16">
    <source>
        <dbReference type="RuleBase" id="RU368008"/>
    </source>
</evidence>
<keyword evidence="6 14" id="KW-0812">Transmembrane</keyword>
<dbReference type="GO" id="GO:1990544">
    <property type="term" value="P:mitochondrial ATP transmembrane transport"/>
    <property type="evidence" value="ECO:0007669"/>
    <property type="project" value="InterPro"/>
</dbReference>
<dbReference type="Pfam" id="PF00153">
    <property type="entry name" value="Mito_carr"/>
    <property type="match status" value="3"/>
</dbReference>
<comment type="catalytic activity">
    <reaction evidence="12">
        <text>ADP(in) + ATP(out) = ADP(out) + ATP(in)</text>
        <dbReference type="Rhea" id="RHEA:34999"/>
        <dbReference type="ChEBI" id="CHEBI:30616"/>
        <dbReference type="ChEBI" id="CHEBI:456216"/>
    </reaction>
    <physiologicalReaction direction="left-to-right" evidence="12">
        <dbReference type="Rhea" id="RHEA:35000"/>
    </physiologicalReaction>
</comment>
<keyword evidence="7" id="KW-0677">Repeat</keyword>
<keyword evidence="8" id="KW-0999">Mitochondrion inner membrane</keyword>
<dbReference type="GO" id="GO:0140021">
    <property type="term" value="P:mitochondrial ADP transmembrane transport"/>
    <property type="evidence" value="ECO:0007669"/>
    <property type="project" value="InterPro"/>
</dbReference>
<dbReference type="InterPro" id="IPR018108">
    <property type="entry name" value="MCP_transmembrane"/>
</dbReference>
<evidence type="ECO:0000256" key="9">
    <source>
        <dbReference type="ARBA" id="ARBA00022989"/>
    </source>
</evidence>
<comment type="function">
    <text evidence="16">Catalyzes the exchange of ADP and ATP across the membrane.</text>
</comment>
<evidence type="ECO:0000256" key="8">
    <source>
        <dbReference type="ARBA" id="ARBA00022792"/>
    </source>
</evidence>
<feature type="repeat" description="Solcar" evidence="14">
    <location>
        <begin position="9"/>
        <end position="111"/>
    </location>
</feature>
<dbReference type="PROSITE" id="PS50920">
    <property type="entry name" value="SOLCAR"/>
    <property type="match status" value="3"/>
</dbReference>
<reference evidence="17" key="1">
    <citation type="submission" date="2021-01" db="EMBL/GenBank/DDBJ databases">
        <authorList>
            <person name="Corre E."/>
            <person name="Pelletier E."/>
            <person name="Niang G."/>
            <person name="Scheremetjew M."/>
            <person name="Finn R."/>
            <person name="Kale V."/>
            <person name="Holt S."/>
            <person name="Cochrane G."/>
            <person name="Meng A."/>
            <person name="Brown T."/>
            <person name="Cohen L."/>
        </authorList>
    </citation>
    <scope>NUCLEOTIDE SEQUENCE</scope>
    <source>
        <strain evidence="17">CCMP127</strain>
    </source>
</reference>
<dbReference type="GO" id="GO:0005743">
    <property type="term" value="C:mitochondrial inner membrane"/>
    <property type="evidence" value="ECO:0007669"/>
    <property type="project" value="UniProtKB-SubCell"/>
</dbReference>
<accession>A0A7S3P483</accession>
<evidence type="ECO:0000256" key="13">
    <source>
        <dbReference type="ARBA" id="ARBA00045250"/>
    </source>
</evidence>
<dbReference type="PRINTS" id="PR00926">
    <property type="entry name" value="MITOCARRIER"/>
</dbReference>
<evidence type="ECO:0000256" key="5">
    <source>
        <dbReference type="ARBA" id="ARBA00022449"/>
    </source>
</evidence>
<keyword evidence="5" id="KW-0050">Antiport</keyword>
<dbReference type="InterPro" id="IPR002113">
    <property type="entry name" value="ADT_euk_type"/>
</dbReference>
<comment type="function">
    <text evidence="13">ADP:ATP antiporter that mediates import of ADP into the mitochondrial matrix for ATP synthesis, and export of ATP out to fuel the cell. Cycles between the cytoplasmic-open state (c-state) and the matrix-open state (m-state): operates by the alternating access mechanism with a single substrate-binding site intermittently exposed to either the cytosolic (c-state) or matrix (m-state) side of the inner mitochondrial membrane.</text>
</comment>
<evidence type="ECO:0000256" key="6">
    <source>
        <dbReference type="ARBA" id="ARBA00022692"/>
    </source>
</evidence>
<dbReference type="EMBL" id="HBIM01004348">
    <property type="protein sequence ID" value="CAE0405738.1"/>
    <property type="molecule type" value="Transcribed_RNA"/>
</dbReference>
<dbReference type="InterPro" id="IPR002067">
    <property type="entry name" value="MCP"/>
</dbReference>
<name>A0A7S3P483_9STRA</name>
<dbReference type="PANTHER" id="PTHR45635:SF14">
    <property type="entry name" value="ADP_ATP TRANSLOCASE"/>
    <property type="match status" value="1"/>
</dbReference>
<evidence type="ECO:0000313" key="17">
    <source>
        <dbReference type="EMBL" id="CAE0405738.1"/>
    </source>
</evidence>
<comment type="subcellular location">
    <subcellularLocation>
        <location evidence="16">Membrane</location>
        <topology evidence="16">Multi-pass membrane protein</topology>
    </subcellularLocation>
    <subcellularLocation>
        <location evidence="1">Mitochondrion inner membrane</location>
        <topology evidence="1">Multi-pass membrane protein</topology>
    </subcellularLocation>
</comment>
<evidence type="ECO:0000256" key="1">
    <source>
        <dbReference type="ARBA" id="ARBA00004448"/>
    </source>
</evidence>
<keyword evidence="9" id="KW-1133">Transmembrane helix</keyword>
<evidence type="ECO:0000256" key="10">
    <source>
        <dbReference type="ARBA" id="ARBA00023128"/>
    </source>
</evidence>
<keyword evidence="11 14" id="KW-0472">Membrane</keyword>
<evidence type="ECO:0000256" key="3">
    <source>
        <dbReference type="ARBA" id="ARBA00011245"/>
    </source>
</evidence>
<proteinExistence type="inferred from homology"/>
<evidence type="ECO:0000256" key="4">
    <source>
        <dbReference type="ARBA" id="ARBA00022448"/>
    </source>
</evidence>
<comment type="subunit">
    <text evidence="3 16">Monomer.</text>
</comment>
<dbReference type="InterPro" id="IPR023395">
    <property type="entry name" value="MCP_dom_sf"/>
</dbReference>
<protein>
    <recommendedName>
        <fullName evidence="16">ADP/ATP translocase</fullName>
    </recommendedName>
    <alternativeName>
        <fullName evidence="16">ADP,ATP carrier protein</fullName>
    </alternativeName>
</protein>
<evidence type="ECO:0000256" key="15">
    <source>
        <dbReference type="RuleBase" id="RU000488"/>
    </source>
</evidence>